<reference evidence="1" key="1">
    <citation type="journal article" date="2019" name="bioRxiv">
        <title>The Genome of the Zebra Mussel, Dreissena polymorpha: A Resource for Invasive Species Research.</title>
        <authorList>
            <person name="McCartney M.A."/>
            <person name="Auch B."/>
            <person name="Kono T."/>
            <person name="Mallez S."/>
            <person name="Zhang Y."/>
            <person name="Obille A."/>
            <person name="Becker A."/>
            <person name="Abrahante J.E."/>
            <person name="Garbe J."/>
            <person name="Badalamenti J.P."/>
            <person name="Herman A."/>
            <person name="Mangelson H."/>
            <person name="Liachko I."/>
            <person name="Sullivan S."/>
            <person name="Sone E.D."/>
            <person name="Koren S."/>
            <person name="Silverstein K.A.T."/>
            <person name="Beckman K.B."/>
            <person name="Gohl D.M."/>
        </authorList>
    </citation>
    <scope>NUCLEOTIDE SEQUENCE</scope>
    <source>
        <strain evidence="1">Duluth1</strain>
        <tissue evidence="1">Whole animal</tissue>
    </source>
</reference>
<organism evidence="1 2">
    <name type="scientific">Dreissena polymorpha</name>
    <name type="common">Zebra mussel</name>
    <name type="synonym">Mytilus polymorpha</name>
    <dbReference type="NCBI Taxonomy" id="45954"/>
    <lineage>
        <taxon>Eukaryota</taxon>
        <taxon>Metazoa</taxon>
        <taxon>Spiralia</taxon>
        <taxon>Lophotrochozoa</taxon>
        <taxon>Mollusca</taxon>
        <taxon>Bivalvia</taxon>
        <taxon>Autobranchia</taxon>
        <taxon>Heteroconchia</taxon>
        <taxon>Euheterodonta</taxon>
        <taxon>Imparidentia</taxon>
        <taxon>Neoheterodontei</taxon>
        <taxon>Myida</taxon>
        <taxon>Dreissenoidea</taxon>
        <taxon>Dreissenidae</taxon>
        <taxon>Dreissena</taxon>
    </lineage>
</organism>
<keyword evidence="2" id="KW-1185">Reference proteome</keyword>
<gene>
    <name evidence="1" type="ORF">DPMN_038166</name>
</gene>
<dbReference type="AlphaFoldDB" id="A0A9D4MEX7"/>
<reference evidence="1" key="2">
    <citation type="submission" date="2020-11" db="EMBL/GenBank/DDBJ databases">
        <authorList>
            <person name="McCartney M.A."/>
            <person name="Auch B."/>
            <person name="Kono T."/>
            <person name="Mallez S."/>
            <person name="Becker A."/>
            <person name="Gohl D.M."/>
            <person name="Silverstein K.A.T."/>
            <person name="Koren S."/>
            <person name="Bechman K.B."/>
            <person name="Herman A."/>
            <person name="Abrahante J.E."/>
            <person name="Garbe J."/>
        </authorList>
    </citation>
    <scope>NUCLEOTIDE SEQUENCE</scope>
    <source>
        <strain evidence="1">Duluth1</strain>
        <tissue evidence="1">Whole animal</tissue>
    </source>
</reference>
<proteinExistence type="predicted"/>
<dbReference type="EMBL" id="JAIWYP010000002">
    <property type="protein sequence ID" value="KAH3874909.1"/>
    <property type="molecule type" value="Genomic_DNA"/>
</dbReference>
<evidence type="ECO:0000313" key="2">
    <source>
        <dbReference type="Proteomes" id="UP000828390"/>
    </source>
</evidence>
<evidence type="ECO:0000313" key="1">
    <source>
        <dbReference type="EMBL" id="KAH3874909.1"/>
    </source>
</evidence>
<comment type="caution">
    <text evidence="1">The sequence shown here is derived from an EMBL/GenBank/DDBJ whole genome shotgun (WGS) entry which is preliminary data.</text>
</comment>
<protein>
    <submittedName>
        <fullName evidence="1">Uncharacterized protein</fullName>
    </submittedName>
</protein>
<dbReference type="Proteomes" id="UP000828390">
    <property type="component" value="Unassembled WGS sequence"/>
</dbReference>
<name>A0A9D4MEX7_DREPO</name>
<accession>A0A9D4MEX7</accession>
<sequence length="79" mass="8645">MFACNISYSNVMGKACSGSGRRLVISTEAIKATQRSRSGTKVFAKSLVSRLLASINRVINPEDSERKLLMSAGTMYERV</sequence>